<sequence>MDIIINKRNLETLDEIKGYYNKLKQKLKSNFQQEIYYKMEAIKILKEIKDNEYYKLDGYRIFEDFIKDYKLARSQAYDYLKIATALENGILDESYVVENGITQAIAFLRTTSNKLKKSKRNLIKPLRFQLKSQESYDFYKKNARFTGFILDILFSSKKDWLRQLQNEFEIFKTKNK</sequence>
<dbReference type="NCBIfam" id="NF033725">
    <property type="entry name" value="borfam_49"/>
    <property type="match status" value="1"/>
</dbReference>
<name>W5SGN6_9SPIR</name>
<dbReference type="Pfam" id="PF01672">
    <property type="entry name" value="Plasmid_parti_N"/>
    <property type="match status" value="1"/>
</dbReference>
<dbReference type="HOGENOM" id="CLU_111029_0_0_12"/>
<feature type="domain" description="Plasmid partition protein putative C-terminal" evidence="2">
    <location>
        <begin position="119"/>
        <end position="169"/>
    </location>
</feature>
<evidence type="ECO:0000313" key="3">
    <source>
        <dbReference type="EMBL" id="AHH04286.1"/>
    </source>
</evidence>
<proteinExistence type="predicted"/>
<dbReference type="EMBL" id="CP004167">
    <property type="protein sequence ID" value="AHH04286.1"/>
    <property type="molecule type" value="Genomic_DNA"/>
</dbReference>
<geneLocation type="plasmid" evidence="3">
    <name>unnamed</name>
</geneLocation>
<feature type="domain" description="Plasmid partition protein putative N-terminal" evidence="1">
    <location>
        <begin position="6"/>
        <end position="113"/>
    </location>
</feature>
<reference evidence="3" key="1">
    <citation type="submission" date="2013-02" db="EMBL/GenBank/DDBJ databases">
        <title>Comparative genomics of Borrelia species.</title>
        <authorList>
            <person name="Schwan T.G."/>
            <person name="Raffel S.J."/>
            <person name="Porcella S.F."/>
        </authorList>
    </citation>
    <scope>NUCLEOTIDE SEQUENCE</scope>
    <source>
        <strain evidence="3">YOR</strain>
        <plasmid evidence="3">unnamed</plasmid>
    </source>
</reference>
<dbReference type="InterPro" id="IPR002596">
    <property type="entry name" value="Plasmid_parti"/>
</dbReference>
<dbReference type="AlphaFoldDB" id="W5SGN6"/>
<dbReference type="RefSeq" id="WP_025400390.1">
    <property type="nucleotide sequence ID" value="NZ_CP004167.1"/>
</dbReference>
<gene>
    <name evidence="3" type="ORF">BHY_1335</name>
</gene>
<accession>W5SGN6</accession>
<keyword evidence="3" id="KW-0614">Plasmid</keyword>
<dbReference type="InterPro" id="IPR058550">
    <property type="entry name" value="Plasmid_parti_N"/>
</dbReference>
<protein>
    <submittedName>
        <fullName evidence="3">Putative plasmid partition protein</fullName>
    </submittedName>
</protein>
<dbReference type="Pfam" id="PF25882">
    <property type="entry name" value="Plasmid_parti_C"/>
    <property type="match status" value="1"/>
</dbReference>
<evidence type="ECO:0000259" key="2">
    <source>
        <dbReference type="Pfam" id="PF25882"/>
    </source>
</evidence>
<dbReference type="InterPro" id="IPR058551">
    <property type="entry name" value="Plasmid_parti_C"/>
</dbReference>
<evidence type="ECO:0000259" key="1">
    <source>
        <dbReference type="Pfam" id="PF01672"/>
    </source>
</evidence>
<organism evidence="3">
    <name type="scientific">Borrelia nietonii YOR</name>
    <dbReference type="NCBI Taxonomy" id="1293576"/>
    <lineage>
        <taxon>Bacteria</taxon>
        <taxon>Pseudomonadati</taxon>
        <taxon>Spirochaetota</taxon>
        <taxon>Spirochaetia</taxon>
        <taxon>Spirochaetales</taxon>
        <taxon>Borreliaceae</taxon>
        <taxon>Borrelia</taxon>
        <taxon>Borrelia nietonii</taxon>
    </lineage>
</organism>